<evidence type="ECO:0000313" key="4">
    <source>
        <dbReference type="Proteomes" id="UP000027602"/>
    </source>
</evidence>
<dbReference type="GO" id="GO:0008233">
    <property type="term" value="F:peptidase activity"/>
    <property type="evidence" value="ECO:0007669"/>
    <property type="project" value="UniProtKB-KW"/>
</dbReference>
<dbReference type="PANTHER" id="PTHR42733:SF2">
    <property type="entry name" value="DJ-1_THIJ_PFPI FAMILY PROTEIN"/>
    <property type="match status" value="1"/>
</dbReference>
<evidence type="ECO:0000256" key="1">
    <source>
        <dbReference type="ARBA" id="ARBA00008542"/>
    </source>
</evidence>
<dbReference type="OrthoDB" id="9792284at2"/>
<organism evidence="3 4">
    <name type="scientific">Bacillus methanolicus (strain MGA3 / ATCC 53907)</name>
    <dbReference type="NCBI Taxonomy" id="796606"/>
    <lineage>
        <taxon>Bacteria</taxon>
        <taxon>Bacillati</taxon>
        <taxon>Bacillota</taxon>
        <taxon>Bacilli</taxon>
        <taxon>Bacillales</taxon>
        <taxon>Bacillaceae</taxon>
        <taxon>Bacillus</taxon>
    </lineage>
</organism>
<dbReference type="GO" id="GO:0006508">
    <property type="term" value="P:proteolysis"/>
    <property type="evidence" value="ECO:0007669"/>
    <property type="project" value="UniProtKB-KW"/>
</dbReference>
<dbReference type="RefSeq" id="WP_004433963.1">
    <property type="nucleotide sequence ID" value="NZ_ADWW01000002.1"/>
</dbReference>
<dbReference type="Proteomes" id="UP000027602">
    <property type="component" value="Chromosome"/>
</dbReference>
<sequence length="190" mass="21492">MSKNVLILTGDAVEALEVFYPYYRCLEENINCTIASPVKKKLQTVIHDFLPEMETYTEKWGYLLESHASVDEINPADFDGLIIPGGRAPEYIRLNTKVQEIAAHFLKENKPLGVICHGQLVLTTVREYIKGRELTAYSACRPEIEAAGATYVEKMLHVDRNIVSGHAWPDLPGFMKEFFKLLFAKETANV</sequence>
<accession>I3E8C2</accession>
<dbReference type="KEGG" id="bmet:BMMGA3_08050"/>
<keyword evidence="3" id="KW-0645">Protease</keyword>
<keyword evidence="3" id="KW-0378">Hydrolase</keyword>
<name>I3E8C2_BACMM</name>
<reference evidence="3 4" key="1">
    <citation type="journal article" date="2015" name="BMC Genomics">
        <title>Transcriptome analysis of thermophilic methylotrophic Bacillus methanolicus MGA3 using RNA-sequencing provides detailed insights into its previously uncharted transcriptional landscape.</title>
        <authorList>
            <person name="Irla M."/>
            <person name="Neshat A."/>
            <person name="Brautaset T."/>
            <person name="Ruckert C."/>
            <person name="Kalinowski J."/>
            <person name="Wendisch V.F."/>
        </authorList>
    </citation>
    <scope>NUCLEOTIDE SEQUENCE [LARGE SCALE GENOMIC DNA]</scope>
    <source>
        <strain evidence="4">MGA3 / ATCC 53907</strain>
    </source>
</reference>
<evidence type="ECO:0000313" key="3">
    <source>
        <dbReference type="EMBL" id="AIE60016.1"/>
    </source>
</evidence>
<dbReference type="CDD" id="cd03169">
    <property type="entry name" value="GATase1_PfpI_1"/>
    <property type="match status" value="1"/>
</dbReference>
<gene>
    <name evidence="3" type="ORF">BMMGA3_08050</name>
</gene>
<keyword evidence="4" id="KW-1185">Reference proteome</keyword>
<dbReference type="InterPro" id="IPR002818">
    <property type="entry name" value="DJ-1/PfpI"/>
</dbReference>
<dbReference type="AlphaFoldDB" id="I3E8C2"/>
<dbReference type="Gene3D" id="3.40.50.880">
    <property type="match status" value="1"/>
</dbReference>
<dbReference type="eggNOG" id="COG0693">
    <property type="taxonomic scope" value="Bacteria"/>
</dbReference>
<feature type="domain" description="DJ-1/PfpI" evidence="2">
    <location>
        <begin position="3"/>
        <end position="180"/>
    </location>
</feature>
<proteinExistence type="inferred from homology"/>
<evidence type="ECO:0000259" key="2">
    <source>
        <dbReference type="Pfam" id="PF01965"/>
    </source>
</evidence>
<dbReference type="Pfam" id="PF01965">
    <property type="entry name" value="DJ-1_PfpI"/>
    <property type="match status" value="1"/>
</dbReference>
<dbReference type="PANTHER" id="PTHR42733">
    <property type="entry name" value="DJ-1 PROTEIN"/>
    <property type="match status" value="1"/>
</dbReference>
<dbReference type="SUPFAM" id="SSF52317">
    <property type="entry name" value="Class I glutamine amidotransferase-like"/>
    <property type="match status" value="1"/>
</dbReference>
<dbReference type="InterPro" id="IPR029062">
    <property type="entry name" value="Class_I_gatase-like"/>
</dbReference>
<dbReference type="STRING" id="796606.BMMGA3_08050"/>
<protein>
    <submittedName>
        <fullName evidence="3">PfpI family intracellular protease</fullName>
    </submittedName>
</protein>
<dbReference type="HOGENOM" id="CLU_000445_44_4_9"/>
<dbReference type="PROSITE" id="PS51276">
    <property type="entry name" value="PEPTIDASE_C56_PFPI"/>
    <property type="match status" value="1"/>
</dbReference>
<dbReference type="InterPro" id="IPR006286">
    <property type="entry name" value="C56_PfpI-like"/>
</dbReference>
<dbReference type="EMBL" id="CP007739">
    <property type="protein sequence ID" value="AIE60016.1"/>
    <property type="molecule type" value="Genomic_DNA"/>
</dbReference>
<comment type="similarity">
    <text evidence="1">Belongs to the peptidase C56 family.</text>
</comment>